<evidence type="ECO:0000313" key="2">
    <source>
        <dbReference type="Proteomes" id="UP000625711"/>
    </source>
</evidence>
<gene>
    <name evidence="1" type="ORF">GWI33_019475</name>
</gene>
<proteinExistence type="predicted"/>
<organism evidence="1 2">
    <name type="scientific">Rhynchophorus ferrugineus</name>
    <name type="common">Red palm weevil</name>
    <name type="synonym">Curculio ferrugineus</name>
    <dbReference type="NCBI Taxonomy" id="354439"/>
    <lineage>
        <taxon>Eukaryota</taxon>
        <taxon>Metazoa</taxon>
        <taxon>Ecdysozoa</taxon>
        <taxon>Arthropoda</taxon>
        <taxon>Hexapoda</taxon>
        <taxon>Insecta</taxon>
        <taxon>Pterygota</taxon>
        <taxon>Neoptera</taxon>
        <taxon>Endopterygota</taxon>
        <taxon>Coleoptera</taxon>
        <taxon>Polyphaga</taxon>
        <taxon>Cucujiformia</taxon>
        <taxon>Curculionidae</taxon>
        <taxon>Dryophthorinae</taxon>
        <taxon>Rhynchophorus</taxon>
    </lineage>
</organism>
<keyword evidence="2" id="KW-1185">Reference proteome</keyword>
<reference evidence="1" key="1">
    <citation type="submission" date="2020-08" db="EMBL/GenBank/DDBJ databases">
        <title>Genome sequencing and assembly of the red palm weevil Rhynchophorus ferrugineus.</title>
        <authorList>
            <person name="Dias G.B."/>
            <person name="Bergman C.M."/>
            <person name="Manee M."/>
        </authorList>
    </citation>
    <scope>NUCLEOTIDE SEQUENCE</scope>
    <source>
        <strain evidence="1">AA-2017</strain>
        <tissue evidence="1">Whole larva</tissue>
    </source>
</reference>
<name>A0A834M473_RHYFE</name>
<evidence type="ECO:0000313" key="1">
    <source>
        <dbReference type="EMBL" id="KAF7267286.1"/>
    </source>
</evidence>
<dbReference type="EMBL" id="JAACXV010014439">
    <property type="protein sequence ID" value="KAF7267286.1"/>
    <property type="molecule type" value="Genomic_DNA"/>
</dbReference>
<comment type="caution">
    <text evidence="1">The sequence shown here is derived from an EMBL/GenBank/DDBJ whole genome shotgun (WGS) entry which is preliminary data.</text>
</comment>
<sequence>MGTEDVFQNVLNRFYRDPAYFFYRYQLQKLRKNDRLRGIVKYGLGVRAKKKTVEPPASFPPPPHAPS</sequence>
<protein>
    <submittedName>
        <fullName evidence="1">Uncharacterized protein</fullName>
    </submittedName>
</protein>
<dbReference type="AlphaFoldDB" id="A0A834M473"/>
<dbReference type="Proteomes" id="UP000625711">
    <property type="component" value="Unassembled WGS sequence"/>
</dbReference>
<accession>A0A834M473</accession>